<dbReference type="Proteomes" id="UP000247523">
    <property type="component" value="Unassembled WGS sequence"/>
</dbReference>
<organism evidence="2 3">
    <name type="scientific">Lachnotalea glycerini</name>
    <dbReference type="NCBI Taxonomy" id="1763509"/>
    <lineage>
        <taxon>Bacteria</taxon>
        <taxon>Bacillati</taxon>
        <taxon>Bacillota</taxon>
        <taxon>Clostridia</taxon>
        <taxon>Lachnospirales</taxon>
        <taxon>Lachnospiraceae</taxon>
        <taxon>Lachnotalea</taxon>
    </lineage>
</organism>
<dbReference type="EMBL" id="QICS01000010">
    <property type="protein sequence ID" value="PXV87352.1"/>
    <property type="molecule type" value="Genomic_DNA"/>
</dbReference>
<evidence type="ECO:0000313" key="3">
    <source>
        <dbReference type="Proteomes" id="UP000247523"/>
    </source>
</evidence>
<name>A0A318EPN1_9FIRM</name>
<evidence type="ECO:0000313" key="2">
    <source>
        <dbReference type="EMBL" id="PXV87352.1"/>
    </source>
</evidence>
<dbReference type="GO" id="GO:0004519">
    <property type="term" value="F:endonuclease activity"/>
    <property type="evidence" value="ECO:0007669"/>
    <property type="project" value="InterPro"/>
</dbReference>
<dbReference type="InterPro" id="IPR046454">
    <property type="entry name" value="GpA_endonuclease"/>
</dbReference>
<accession>A0A318EPN1</accession>
<proteinExistence type="predicted"/>
<protein>
    <submittedName>
        <fullName evidence="2">Phage terminase large subunit GpA</fullName>
    </submittedName>
</protein>
<dbReference type="AlphaFoldDB" id="A0A318EPN1"/>
<gene>
    <name evidence="2" type="ORF">C8E03_110113</name>
</gene>
<dbReference type="Pfam" id="PF20454">
    <property type="entry name" value="GpA_nuclease"/>
    <property type="match status" value="1"/>
</dbReference>
<evidence type="ECO:0000259" key="1">
    <source>
        <dbReference type="Pfam" id="PF20454"/>
    </source>
</evidence>
<sequence length="96" mass="10733">MLVELAFIDSGDQTDEVYDFCAMNSDWALPCKGSSGPMLSHYKLSKVNKPDSKAYGMVLVLVDGGKYKDMIAGRMMKENGRGAWMVHKDCDREYAN</sequence>
<reference evidence="2 3" key="1">
    <citation type="submission" date="2018-05" db="EMBL/GenBank/DDBJ databases">
        <title>Genomic Encyclopedia of Type Strains, Phase IV (KMG-IV): sequencing the most valuable type-strain genomes for metagenomic binning, comparative biology and taxonomic classification.</title>
        <authorList>
            <person name="Goeker M."/>
        </authorList>
    </citation>
    <scope>NUCLEOTIDE SEQUENCE [LARGE SCALE GENOMIC DNA]</scope>
    <source>
        <strain evidence="2 3">DSM 28816</strain>
    </source>
</reference>
<comment type="caution">
    <text evidence="2">The sequence shown here is derived from an EMBL/GenBank/DDBJ whole genome shotgun (WGS) entry which is preliminary data.</text>
</comment>
<feature type="domain" description="Terminase large subunit GpA endonuclease" evidence="1">
    <location>
        <begin position="3"/>
        <end position="95"/>
    </location>
</feature>